<dbReference type="RefSeq" id="WP_221023930.1">
    <property type="nucleotide sequence ID" value="NZ_JAIEZQ010000001.1"/>
</dbReference>
<comment type="caution">
    <text evidence="2">The sequence shown here is derived from an EMBL/GenBank/DDBJ whole genome shotgun (WGS) entry which is preliminary data.</text>
</comment>
<gene>
    <name evidence="2" type="ORF">K1X13_05270</name>
</gene>
<reference evidence="2 3" key="1">
    <citation type="submission" date="2021-08" db="EMBL/GenBank/DDBJ databases">
        <title>Nocardioides bacterium WL0053 sp. nov., isolated from the sediment.</title>
        <authorList>
            <person name="Wang L."/>
            <person name="Zhang D."/>
            <person name="Zhang A."/>
        </authorList>
    </citation>
    <scope>NUCLEOTIDE SEQUENCE [LARGE SCALE GENOMIC DNA]</scope>
    <source>
        <strain evidence="2 3">WL0053</strain>
    </source>
</reference>
<proteinExistence type="predicted"/>
<accession>A0ABS7RJI1</accession>
<name>A0ABS7RJI1_9ACTN</name>
<dbReference type="EMBL" id="JAIEZQ010000001">
    <property type="protein sequence ID" value="MBY9074228.1"/>
    <property type="molecule type" value="Genomic_DNA"/>
</dbReference>
<feature type="region of interest" description="Disordered" evidence="1">
    <location>
        <begin position="44"/>
        <end position="66"/>
    </location>
</feature>
<protein>
    <submittedName>
        <fullName evidence="2">Uncharacterized protein</fullName>
    </submittedName>
</protein>
<dbReference type="Proteomes" id="UP000754710">
    <property type="component" value="Unassembled WGS sequence"/>
</dbReference>
<organism evidence="2 3">
    <name type="scientific">Nocardioides jiangsuensis</name>
    <dbReference type="NCBI Taxonomy" id="2866161"/>
    <lineage>
        <taxon>Bacteria</taxon>
        <taxon>Bacillati</taxon>
        <taxon>Actinomycetota</taxon>
        <taxon>Actinomycetes</taxon>
        <taxon>Propionibacteriales</taxon>
        <taxon>Nocardioidaceae</taxon>
        <taxon>Nocardioides</taxon>
    </lineage>
</organism>
<evidence type="ECO:0000313" key="3">
    <source>
        <dbReference type="Proteomes" id="UP000754710"/>
    </source>
</evidence>
<evidence type="ECO:0000313" key="2">
    <source>
        <dbReference type="EMBL" id="MBY9074228.1"/>
    </source>
</evidence>
<keyword evidence="3" id="KW-1185">Reference proteome</keyword>
<sequence length="188" mass="20549">MDPGTLAEWFGASGSIAAAGGALYLLKREGEDRRELQMSEIRRESAERRRQATHVHVGDISHGPVSTDGTTRKAVYSAVVLNGSDRVINHVFLDFMLSPEVCNPMDDLIQTKYIGRMLPGVELSVSAPRIEAPMGRWTPGVEAVVGTQLWFSDAAGLNFHINQAHDVTEVDANPRRTVPQADDKLLGD</sequence>
<evidence type="ECO:0000256" key="1">
    <source>
        <dbReference type="SAM" id="MobiDB-lite"/>
    </source>
</evidence>